<keyword evidence="3" id="KW-0732">Signal</keyword>
<feature type="signal peptide" evidence="3">
    <location>
        <begin position="1"/>
        <end position="32"/>
    </location>
</feature>
<feature type="compositionally biased region" description="Pro residues" evidence="2">
    <location>
        <begin position="130"/>
        <end position="143"/>
    </location>
</feature>
<dbReference type="Proteomes" id="UP000324233">
    <property type="component" value="Chromosome"/>
</dbReference>
<feature type="compositionally biased region" description="Acidic residues" evidence="2">
    <location>
        <begin position="164"/>
        <end position="175"/>
    </location>
</feature>
<feature type="region of interest" description="Disordered" evidence="2">
    <location>
        <begin position="115"/>
        <end position="213"/>
    </location>
</feature>
<feature type="chain" id="PRO_5022976961" description="Chromosome partition protein Smc" evidence="3">
    <location>
        <begin position="33"/>
        <end position="213"/>
    </location>
</feature>
<accession>A0A5B9WD81</accession>
<evidence type="ECO:0000256" key="1">
    <source>
        <dbReference type="SAM" id="Coils"/>
    </source>
</evidence>
<evidence type="ECO:0000313" key="5">
    <source>
        <dbReference type="Proteomes" id="UP000324233"/>
    </source>
</evidence>
<gene>
    <name evidence="4" type="ORF">OJF2_67870</name>
</gene>
<keyword evidence="1" id="KW-0175">Coiled coil</keyword>
<organism evidence="4 5">
    <name type="scientific">Aquisphaera giovannonii</name>
    <dbReference type="NCBI Taxonomy" id="406548"/>
    <lineage>
        <taxon>Bacteria</taxon>
        <taxon>Pseudomonadati</taxon>
        <taxon>Planctomycetota</taxon>
        <taxon>Planctomycetia</taxon>
        <taxon>Isosphaerales</taxon>
        <taxon>Isosphaeraceae</taxon>
        <taxon>Aquisphaera</taxon>
    </lineage>
</organism>
<proteinExistence type="predicted"/>
<dbReference type="KEGG" id="agv:OJF2_67870"/>
<evidence type="ECO:0000256" key="2">
    <source>
        <dbReference type="SAM" id="MobiDB-lite"/>
    </source>
</evidence>
<dbReference type="AlphaFoldDB" id="A0A5B9WD81"/>
<keyword evidence="5" id="KW-1185">Reference proteome</keyword>
<dbReference type="RefSeq" id="WP_148597655.1">
    <property type="nucleotide sequence ID" value="NZ_CP042997.1"/>
</dbReference>
<evidence type="ECO:0000256" key="3">
    <source>
        <dbReference type="SAM" id="SignalP"/>
    </source>
</evidence>
<name>A0A5B9WD81_9BACT</name>
<feature type="compositionally biased region" description="Basic and acidic residues" evidence="2">
    <location>
        <begin position="201"/>
        <end position="213"/>
    </location>
</feature>
<evidence type="ECO:0000313" key="4">
    <source>
        <dbReference type="EMBL" id="QEH38189.1"/>
    </source>
</evidence>
<dbReference type="OrthoDB" id="9894420at2"/>
<reference evidence="4 5" key="1">
    <citation type="submission" date="2019-08" db="EMBL/GenBank/DDBJ databases">
        <title>Deep-cultivation of Planctomycetes and their phenomic and genomic characterization uncovers novel biology.</title>
        <authorList>
            <person name="Wiegand S."/>
            <person name="Jogler M."/>
            <person name="Boedeker C."/>
            <person name="Pinto D."/>
            <person name="Vollmers J."/>
            <person name="Rivas-Marin E."/>
            <person name="Kohn T."/>
            <person name="Peeters S.H."/>
            <person name="Heuer A."/>
            <person name="Rast P."/>
            <person name="Oberbeckmann S."/>
            <person name="Bunk B."/>
            <person name="Jeske O."/>
            <person name="Meyerdierks A."/>
            <person name="Storesund J.E."/>
            <person name="Kallscheuer N."/>
            <person name="Luecker S."/>
            <person name="Lage O.M."/>
            <person name="Pohl T."/>
            <person name="Merkel B.J."/>
            <person name="Hornburger P."/>
            <person name="Mueller R.-W."/>
            <person name="Bruemmer F."/>
            <person name="Labrenz M."/>
            <person name="Spormann A.M."/>
            <person name="Op den Camp H."/>
            <person name="Overmann J."/>
            <person name="Amann R."/>
            <person name="Jetten M.S.M."/>
            <person name="Mascher T."/>
            <person name="Medema M.H."/>
            <person name="Devos D.P."/>
            <person name="Kaster A.-K."/>
            <person name="Ovreas L."/>
            <person name="Rohde M."/>
            <person name="Galperin M.Y."/>
            <person name="Jogler C."/>
        </authorList>
    </citation>
    <scope>NUCLEOTIDE SEQUENCE [LARGE SCALE GENOMIC DNA]</scope>
    <source>
        <strain evidence="4 5">OJF2</strain>
    </source>
</reference>
<evidence type="ECO:0008006" key="6">
    <source>
        <dbReference type="Google" id="ProtNLM"/>
    </source>
</evidence>
<dbReference type="EMBL" id="CP042997">
    <property type="protein sequence ID" value="QEH38189.1"/>
    <property type="molecule type" value="Genomic_DNA"/>
</dbReference>
<protein>
    <recommendedName>
        <fullName evidence="6">Chromosome partition protein Smc</fullName>
    </recommendedName>
</protein>
<feature type="coiled-coil region" evidence="1">
    <location>
        <begin position="44"/>
        <end position="113"/>
    </location>
</feature>
<sequence precursor="true">MARADRLQGRGRLALAAFAALLAAMQSGCTLATRAQVEECRRFSQDVRTENARLKDEVLALRTQNEEYAERAVDDGKRLAQLEQARRQLESSVMAYQDQKSQLESAFRQLRDSIPGAPQTQLSLKDPDETPPPARDTPPPAPAEPRSRAIPRSSPSLARSGREDGDEADPIEPADDPPRSRRKGGARSSGGWLPSRSATRPPRDEDAEGVGKP</sequence>
<feature type="compositionally biased region" description="Low complexity" evidence="2">
    <location>
        <begin position="148"/>
        <end position="159"/>
    </location>
</feature>